<accession>A0A1S1J591</accession>
<name>A0A1S1J591_9FLAO</name>
<evidence type="ECO:0000256" key="1">
    <source>
        <dbReference type="SAM" id="Phobius"/>
    </source>
</evidence>
<dbReference type="Proteomes" id="UP000198319">
    <property type="component" value="Unassembled WGS sequence"/>
</dbReference>
<keyword evidence="1" id="KW-1133">Transmembrane helix</keyword>
<protein>
    <recommendedName>
        <fullName evidence="6">Type II secretion system protein</fullName>
    </recommendedName>
</protein>
<evidence type="ECO:0000313" key="4">
    <source>
        <dbReference type="Proteomes" id="UP000180252"/>
    </source>
</evidence>
<feature type="transmembrane region" description="Helical" evidence="1">
    <location>
        <begin position="12"/>
        <end position="33"/>
    </location>
</feature>
<evidence type="ECO:0000313" key="2">
    <source>
        <dbReference type="EMBL" id="OHT43463.1"/>
    </source>
</evidence>
<organism evidence="2 4">
    <name type="scientific">Flavobacterium tructae</name>
    <dbReference type="NCBI Taxonomy" id="1114873"/>
    <lineage>
        <taxon>Bacteria</taxon>
        <taxon>Pseudomonadati</taxon>
        <taxon>Bacteroidota</taxon>
        <taxon>Flavobacteriia</taxon>
        <taxon>Flavobacteriales</taxon>
        <taxon>Flavobacteriaceae</taxon>
        <taxon>Flavobacterium</taxon>
    </lineage>
</organism>
<dbReference type="STRING" id="1278819.BHE19_16890"/>
<evidence type="ECO:0000313" key="5">
    <source>
        <dbReference type="Proteomes" id="UP000198319"/>
    </source>
</evidence>
<dbReference type="RefSeq" id="WP_070908437.1">
    <property type="nucleotide sequence ID" value="NZ_MIKE01000027.1"/>
</dbReference>
<dbReference type="AlphaFoldDB" id="A0A1S1J591"/>
<keyword evidence="5" id="KW-1185">Reference proteome</keyword>
<evidence type="ECO:0000313" key="3">
    <source>
        <dbReference type="EMBL" id="OXB17252.1"/>
    </source>
</evidence>
<keyword evidence="1" id="KW-0472">Membrane</keyword>
<proteinExistence type="predicted"/>
<reference evidence="4" key="1">
    <citation type="submission" date="2016-09" db="EMBL/GenBank/DDBJ databases">
        <authorList>
            <person name="Chen S."/>
            <person name="Walker E."/>
        </authorList>
    </citation>
    <scope>NUCLEOTIDE SEQUENCE [LARGE SCALE GENOMIC DNA]</scope>
    <source>
        <strain evidence="4">MSU</strain>
    </source>
</reference>
<gene>
    <name evidence="3" type="ORF">B0A71_16640</name>
    <name evidence="2" type="ORF">BHE19_16890</name>
</gene>
<comment type="caution">
    <text evidence="2">The sequence shown here is derived from an EMBL/GenBank/DDBJ whole genome shotgun (WGS) entry which is preliminary data.</text>
</comment>
<dbReference type="EMBL" id="MIKE01000027">
    <property type="protein sequence ID" value="OHT43463.1"/>
    <property type="molecule type" value="Genomic_DNA"/>
</dbReference>
<dbReference type="OrthoDB" id="1190115at2"/>
<reference evidence="2" key="2">
    <citation type="submission" date="2016-09" db="EMBL/GenBank/DDBJ databases">
        <authorList>
            <person name="Capua I."/>
            <person name="De Benedictis P."/>
            <person name="Joannis T."/>
            <person name="Lombin L.H."/>
            <person name="Cattoli G."/>
        </authorList>
    </citation>
    <scope>NUCLEOTIDE SEQUENCE [LARGE SCALE GENOMIC DNA]</scope>
    <source>
        <strain evidence="2">MSU</strain>
    </source>
</reference>
<keyword evidence="1" id="KW-0812">Transmembrane</keyword>
<dbReference type="EMBL" id="MUHG01000025">
    <property type="protein sequence ID" value="OXB17252.1"/>
    <property type="molecule type" value="Genomic_DNA"/>
</dbReference>
<dbReference type="Proteomes" id="UP000180252">
    <property type="component" value="Unassembled WGS sequence"/>
</dbReference>
<sequence>MDVLKKVKSATLVEALVATVLIVIVFVIASLVLNNLVLNTFSKNTHMIENRISELEYEIQNKAVKVPYQENYKDWDIQISQDPGSTTKIINISAINIRSKKEISKQQILWQQEN</sequence>
<reference evidence="3 5" key="3">
    <citation type="submission" date="2016-11" db="EMBL/GenBank/DDBJ databases">
        <title>Whole genomes of Flavobacteriaceae.</title>
        <authorList>
            <person name="Stine C."/>
            <person name="Li C."/>
            <person name="Tadesse D."/>
        </authorList>
    </citation>
    <scope>NUCLEOTIDE SEQUENCE [LARGE SCALE GENOMIC DNA]</scope>
    <source>
        <strain evidence="3 5">ATCC BAA-2541</strain>
    </source>
</reference>
<evidence type="ECO:0008006" key="6">
    <source>
        <dbReference type="Google" id="ProtNLM"/>
    </source>
</evidence>